<name>A0ABR2PGA7_9ROSI</name>
<evidence type="ECO:0000256" key="1">
    <source>
        <dbReference type="SAM" id="MobiDB-lite"/>
    </source>
</evidence>
<evidence type="ECO:0000313" key="3">
    <source>
        <dbReference type="Proteomes" id="UP001396334"/>
    </source>
</evidence>
<proteinExistence type="predicted"/>
<keyword evidence="3" id="KW-1185">Reference proteome</keyword>
<comment type="caution">
    <text evidence="2">The sequence shown here is derived from an EMBL/GenBank/DDBJ whole genome shotgun (WGS) entry which is preliminary data.</text>
</comment>
<evidence type="ECO:0000313" key="2">
    <source>
        <dbReference type="EMBL" id="KAK8987485.1"/>
    </source>
</evidence>
<feature type="region of interest" description="Disordered" evidence="1">
    <location>
        <begin position="1"/>
        <end position="40"/>
    </location>
</feature>
<accession>A0ABR2PGA7</accession>
<protein>
    <submittedName>
        <fullName evidence="2">Uncharacterized protein</fullName>
    </submittedName>
</protein>
<gene>
    <name evidence="2" type="ORF">V6N11_027235</name>
</gene>
<feature type="compositionally biased region" description="Polar residues" evidence="1">
    <location>
        <begin position="10"/>
        <end position="19"/>
    </location>
</feature>
<organism evidence="2 3">
    <name type="scientific">Hibiscus sabdariffa</name>
    <name type="common">roselle</name>
    <dbReference type="NCBI Taxonomy" id="183260"/>
    <lineage>
        <taxon>Eukaryota</taxon>
        <taxon>Viridiplantae</taxon>
        <taxon>Streptophyta</taxon>
        <taxon>Embryophyta</taxon>
        <taxon>Tracheophyta</taxon>
        <taxon>Spermatophyta</taxon>
        <taxon>Magnoliopsida</taxon>
        <taxon>eudicotyledons</taxon>
        <taxon>Gunneridae</taxon>
        <taxon>Pentapetalae</taxon>
        <taxon>rosids</taxon>
        <taxon>malvids</taxon>
        <taxon>Malvales</taxon>
        <taxon>Malvaceae</taxon>
        <taxon>Malvoideae</taxon>
        <taxon>Hibiscus</taxon>
    </lineage>
</organism>
<sequence length="181" mass="19143">MAPAAGGSESVINEPSLTPVSDEASEQAFSNKRIRSSPSPEDLMFFWSPSVRVLAPPCVLAAEPSVDEFPRPDVCDAAVASSMDTSESQLDEAAPGMGSTPTPIHDPTLDNIEDPCTDICHDSAACTSHDPLHNSSDTLGPDWPVCSSDGEVNVSNRLTEEMALAPTNVHPMLLVTLPFIL</sequence>
<dbReference type="Proteomes" id="UP001396334">
    <property type="component" value="Unassembled WGS sequence"/>
</dbReference>
<reference evidence="2 3" key="1">
    <citation type="journal article" date="2024" name="G3 (Bethesda)">
        <title>Genome assembly of Hibiscus sabdariffa L. provides insights into metabolisms of medicinal natural products.</title>
        <authorList>
            <person name="Kim T."/>
        </authorList>
    </citation>
    <scope>NUCLEOTIDE SEQUENCE [LARGE SCALE GENOMIC DNA]</scope>
    <source>
        <strain evidence="2">TK-2024</strain>
        <tissue evidence="2">Old leaves</tissue>
    </source>
</reference>
<dbReference type="EMBL" id="JBBPBN010000060">
    <property type="protein sequence ID" value="KAK8987485.1"/>
    <property type="molecule type" value="Genomic_DNA"/>
</dbReference>